<name>A0A254NCQ5_9BURK</name>
<gene>
    <name evidence="1" type="ORF">CDO81_04630</name>
</gene>
<dbReference type="Proteomes" id="UP000197446">
    <property type="component" value="Unassembled WGS sequence"/>
</dbReference>
<dbReference type="EMBL" id="NISI01000001">
    <property type="protein sequence ID" value="OWR05739.1"/>
    <property type="molecule type" value="Genomic_DNA"/>
</dbReference>
<protein>
    <submittedName>
        <fullName evidence="1">Uncharacterized protein</fullName>
    </submittedName>
</protein>
<reference evidence="1 2" key="1">
    <citation type="journal article" date="2007" name="Int. J. Syst. Evol. Microbiol.">
        <title>Description of Pelomonas aquatica sp. nov. and Pelomonas puraquae sp. nov., isolated from industrial and haemodialysis water.</title>
        <authorList>
            <person name="Gomila M."/>
            <person name="Bowien B."/>
            <person name="Falsen E."/>
            <person name="Moore E.R."/>
            <person name="Lalucat J."/>
        </authorList>
    </citation>
    <scope>NUCLEOTIDE SEQUENCE [LARGE SCALE GENOMIC DNA]</scope>
    <source>
        <strain evidence="1 2">CCUG 52769</strain>
    </source>
</reference>
<organism evidence="1 2">
    <name type="scientific">Roseateles puraquae</name>
    <dbReference type="NCBI Taxonomy" id="431059"/>
    <lineage>
        <taxon>Bacteria</taxon>
        <taxon>Pseudomonadati</taxon>
        <taxon>Pseudomonadota</taxon>
        <taxon>Betaproteobacteria</taxon>
        <taxon>Burkholderiales</taxon>
        <taxon>Sphaerotilaceae</taxon>
        <taxon>Roseateles</taxon>
    </lineage>
</organism>
<evidence type="ECO:0000313" key="1">
    <source>
        <dbReference type="EMBL" id="OWR05739.1"/>
    </source>
</evidence>
<dbReference type="AlphaFoldDB" id="A0A254NCQ5"/>
<accession>A0A254NCQ5</accession>
<proteinExistence type="predicted"/>
<keyword evidence="2" id="KW-1185">Reference proteome</keyword>
<sequence length="91" mass="9620">MHVHDSRRPVIQLNAAPDLRGGWSLELQAVFLDGRKVTRKGIGTGTTAAGIVAGLLELLQEAHDAGTRGLPTASCTLWTVATSEAEADQSR</sequence>
<comment type="caution">
    <text evidence="1">The sequence shown here is derived from an EMBL/GenBank/DDBJ whole genome shotgun (WGS) entry which is preliminary data.</text>
</comment>
<evidence type="ECO:0000313" key="2">
    <source>
        <dbReference type="Proteomes" id="UP000197446"/>
    </source>
</evidence>